<reference evidence="1 2" key="1">
    <citation type="submission" date="2018-09" db="EMBL/GenBank/DDBJ databases">
        <title>YIM PH21274 draft genome.</title>
        <authorList>
            <person name="Miao C."/>
        </authorList>
    </citation>
    <scope>NUCLEOTIDE SEQUENCE [LARGE SCALE GENOMIC DNA]</scope>
    <source>
        <strain evidence="1 2">YIM PH 21724</strain>
    </source>
</reference>
<name>A0A3A4KWS2_9NOCA</name>
<evidence type="ECO:0000313" key="1">
    <source>
        <dbReference type="EMBL" id="RJO79881.1"/>
    </source>
</evidence>
<dbReference type="AlphaFoldDB" id="A0A3A4KWS2"/>
<dbReference type="RefSeq" id="WP_120036972.1">
    <property type="nucleotide sequence ID" value="NZ_QZFU01000006.1"/>
</dbReference>
<evidence type="ECO:0000313" key="2">
    <source>
        <dbReference type="Proteomes" id="UP000266677"/>
    </source>
</evidence>
<dbReference type="Gene3D" id="3.50.80.10">
    <property type="entry name" value="D-tyrosyl-tRNA(Tyr) deacylase"/>
    <property type="match status" value="1"/>
</dbReference>
<dbReference type="EMBL" id="QZFU01000006">
    <property type="protein sequence ID" value="RJO79881.1"/>
    <property type="molecule type" value="Genomic_DNA"/>
</dbReference>
<proteinExistence type="predicted"/>
<dbReference type="OrthoDB" id="4565435at2"/>
<accession>A0A3A4KWS2</accession>
<gene>
    <name evidence="1" type="ORF">D5S18_00995</name>
</gene>
<dbReference type="Proteomes" id="UP000266677">
    <property type="component" value="Unassembled WGS sequence"/>
</dbReference>
<sequence>MRLRTRHCRIFEYTVLAGTPDAIDLEPADIGVRHPFFDCLLLTVGVEHDNPRVAEIAVPVVRRIVARAGAWQIVVNGFLDAAERDVENRADARAILSELSERLEERGELVHLMPFGWVNTWYADLLDTADTEISIHVPLFDDTYPNVPLSRTCPTPSVRSRH</sequence>
<dbReference type="InterPro" id="IPR023509">
    <property type="entry name" value="DTD-like_sf"/>
</dbReference>
<protein>
    <submittedName>
        <fullName evidence="1">Uncharacterized protein</fullName>
    </submittedName>
</protein>
<comment type="caution">
    <text evidence="1">The sequence shown here is derived from an EMBL/GenBank/DDBJ whole genome shotgun (WGS) entry which is preliminary data.</text>
</comment>
<organism evidence="1 2">
    <name type="scientific">Nocardia panacis</name>
    <dbReference type="NCBI Taxonomy" id="2340916"/>
    <lineage>
        <taxon>Bacteria</taxon>
        <taxon>Bacillati</taxon>
        <taxon>Actinomycetota</taxon>
        <taxon>Actinomycetes</taxon>
        <taxon>Mycobacteriales</taxon>
        <taxon>Nocardiaceae</taxon>
        <taxon>Nocardia</taxon>
    </lineage>
</organism>
<keyword evidence="2" id="KW-1185">Reference proteome</keyword>